<evidence type="ECO:0000259" key="2">
    <source>
        <dbReference type="Pfam" id="PF04101"/>
    </source>
</evidence>
<dbReference type="Proteomes" id="UP000249949">
    <property type="component" value="Chromosome"/>
</dbReference>
<dbReference type="Gene3D" id="3.40.50.2000">
    <property type="entry name" value="Glycogen Phosphorylase B"/>
    <property type="match status" value="1"/>
</dbReference>
<dbReference type="Pfam" id="PF04101">
    <property type="entry name" value="Glyco_tran_28_C"/>
    <property type="match status" value="1"/>
</dbReference>
<dbReference type="SUPFAM" id="SSF53756">
    <property type="entry name" value="UDP-Glycosyltransferase/glycogen phosphorylase"/>
    <property type="match status" value="1"/>
</dbReference>
<dbReference type="RefSeq" id="WP_192866185.1">
    <property type="nucleotide sequence ID" value="NZ_CP021324.1"/>
</dbReference>
<proteinExistence type="inferred from homology"/>
<organism evidence="3 4">
    <name type="scientific">Candidatus Nitrosomarinus catalinensis</name>
    <dbReference type="NCBI Taxonomy" id="1898749"/>
    <lineage>
        <taxon>Archaea</taxon>
        <taxon>Nitrososphaerota</taxon>
        <taxon>Nitrososphaeria</taxon>
        <taxon>Nitrosopumilales</taxon>
        <taxon>Nitrosopumilaceae</taxon>
        <taxon>Candidatus Nitrosomarinus</taxon>
    </lineage>
</organism>
<dbReference type="InterPro" id="IPR020023">
    <property type="entry name" value="PseG"/>
</dbReference>
<dbReference type="AlphaFoldDB" id="A0A2Z2HHT9"/>
<dbReference type="GO" id="GO:0016758">
    <property type="term" value="F:hexosyltransferase activity"/>
    <property type="evidence" value="ECO:0007669"/>
    <property type="project" value="InterPro"/>
</dbReference>
<dbReference type="EMBL" id="CP021324">
    <property type="protein sequence ID" value="ARS63778.1"/>
    <property type="molecule type" value="Genomic_DNA"/>
</dbReference>
<name>A0A2Z2HHT9_9ARCH</name>
<evidence type="ECO:0000313" key="3">
    <source>
        <dbReference type="EMBL" id="ARS63778.1"/>
    </source>
</evidence>
<dbReference type="InterPro" id="IPR007235">
    <property type="entry name" value="Glyco_trans_28_C"/>
</dbReference>
<feature type="domain" description="Glycosyl transferase family 28 C-terminal" evidence="2">
    <location>
        <begin position="177"/>
        <end position="317"/>
    </location>
</feature>
<evidence type="ECO:0000313" key="4">
    <source>
        <dbReference type="Proteomes" id="UP000249949"/>
    </source>
</evidence>
<protein>
    <recommendedName>
        <fullName evidence="2">Glycosyl transferase family 28 C-terminal domain-containing protein</fullName>
    </recommendedName>
</protein>
<dbReference type="OrthoDB" id="10155at2157"/>
<sequence length="343" mass="39628">MKKQQLNILFRTSGGQAKNKQLGFGHVFRCINLAQELSKNNIFFLVEDYGQAKKPIINSGFKQIFSLRQNSNFEDDLQKTINIIKKENINILIIDKYKTQKRYVKKLRNYVKVIYISDLEKIDFPADLIFNGYIGFSNKILYNKFGTKCFTGPSYQILHKNFSLKKDPTKKKFKLLVTFGGFDEHNLVRIFLKNLQKYQQKLKIKIILGPGSKLSQLNNLKKNFKSLHIIKETKNMYQEIASSEYGLCSGGITSYEFATMHVPFAVVCQVKHQLKTAQQWEKKQVGLNLGLPDKNLDKKLCNFLDSIISGELNYTKKLEIVDGLGAKRISKEILNLKDDLKNY</sequence>
<dbReference type="PANTHER" id="PTHR21015:SF22">
    <property type="entry name" value="GLYCOSYLTRANSFERASE"/>
    <property type="match status" value="1"/>
</dbReference>
<dbReference type="KEGG" id="nct:NMSP_0146"/>
<keyword evidence="4" id="KW-1185">Reference proteome</keyword>
<dbReference type="PANTHER" id="PTHR21015">
    <property type="entry name" value="UDP-N-ACETYLGLUCOSAMINE--N-ACETYLMURAMYL-(PENTAPEPTIDE) PYROPHOSPHORYL-UNDECAPRENOL N-ACETYLGLUCOSAMINE TRANSFERASE 1"/>
    <property type="match status" value="1"/>
</dbReference>
<gene>
    <name evidence="3" type="ORF">NMSP_0146</name>
</gene>
<dbReference type="NCBIfam" id="TIGR03590">
    <property type="entry name" value="PseG"/>
    <property type="match status" value="1"/>
</dbReference>
<dbReference type="GeneID" id="32900648"/>
<comment type="similarity">
    <text evidence="1">Belongs to the glycosyltransferase 28 family.</text>
</comment>
<accession>A0A2Z2HHT9</accession>
<evidence type="ECO:0000256" key="1">
    <source>
        <dbReference type="ARBA" id="ARBA00006962"/>
    </source>
</evidence>
<dbReference type="Gene3D" id="3.40.50.11190">
    <property type="match status" value="1"/>
</dbReference>
<reference evidence="3 4" key="1">
    <citation type="journal article" date="2017" name="Environ. Microbiol.">
        <title>Genome and epigenome of a novel marine Thaumarchaeota strain suggest viral infection, phosphorothioation DNA modification and multiple restriction systems.</title>
        <authorList>
            <person name="Ahlgren N.A."/>
            <person name="Chen Y."/>
            <person name="Needham D.M."/>
            <person name="Parada A.E."/>
            <person name="Sachdeva R."/>
            <person name="Trinh V."/>
            <person name="Chen T."/>
            <person name="Fuhrman J.A."/>
        </authorList>
    </citation>
    <scope>NUCLEOTIDE SEQUENCE [LARGE SCALE GENOMIC DNA]</scope>
    <source>
        <strain evidence="3 4">SPOT01</strain>
    </source>
</reference>